<feature type="compositionally biased region" description="Polar residues" evidence="1">
    <location>
        <begin position="19"/>
        <end position="28"/>
    </location>
</feature>
<gene>
    <name evidence="2" type="ORF">SSLN_LOCUS18211</name>
</gene>
<sequence>MVGLRGQLHSDSDSDQEETATTNATRGNSGTVLSSLVEFGSNLFRPDFKKASVRSKQRSGVNAASTAAVTTEEQAIAAALEASMEKEYDEACYIIAQCANGIESQPSGPSTLVGKSAMLSYIAAIEAERIRRLSTSWPPELFGDFKTSTFSDYLISDLAICRDPSPRTPALSPRIGLNSLHLPFNLSLRPLWVRIRPICWPLSG</sequence>
<dbReference type="AlphaFoldDB" id="A0A183TP13"/>
<dbReference type="OrthoDB" id="10480582at2759"/>
<dbReference type="STRING" id="70667.A0A183TP13"/>
<dbReference type="WBParaSite" id="SSLN_0001889401-mRNA-1">
    <property type="protein sequence ID" value="SSLN_0001889401-mRNA-1"/>
    <property type="gene ID" value="SSLN_0001889401"/>
</dbReference>
<dbReference type="Proteomes" id="UP000275846">
    <property type="component" value="Unassembled WGS sequence"/>
</dbReference>
<evidence type="ECO:0000313" key="4">
    <source>
        <dbReference type="WBParaSite" id="SSLN_0001889401-mRNA-1"/>
    </source>
</evidence>
<evidence type="ECO:0000256" key="1">
    <source>
        <dbReference type="SAM" id="MobiDB-lite"/>
    </source>
</evidence>
<evidence type="ECO:0000313" key="2">
    <source>
        <dbReference type="EMBL" id="VDM04597.1"/>
    </source>
</evidence>
<dbReference type="EMBL" id="UYSU01043917">
    <property type="protein sequence ID" value="VDM04597.1"/>
    <property type="molecule type" value="Genomic_DNA"/>
</dbReference>
<proteinExistence type="predicted"/>
<accession>A0A183TP13</accession>
<organism evidence="4">
    <name type="scientific">Schistocephalus solidus</name>
    <name type="common">Tapeworm</name>
    <dbReference type="NCBI Taxonomy" id="70667"/>
    <lineage>
        <taxon>Eukaryota</taxon>
        <taxon>Metazoa</taxon>
        <taxon>Spiralia</taxon>
        <taxon>Lophotrochozoa</taxon>
        <taxon>Platyhelminthes</taxon>
        <taxon>Cestoda</taxon>
        <taxon>Eucestoda</taxon>
        <taxon>Diphyllobothriidea</taxon>
        <taxon>Diphyllobothriidae</taxon>
        <taxon>Schistocephalus</taxon>
    </lineage>
</organism>
<protein>
    <submittedName>
        <fullName evidence="4">BRO1 domain-containing protein</fullName>
    </submittedName>
</protein>
<reference evidence="4" key="1">
    <citation type="submission" date="2016-06" db="UniProtKB">
        <authorList>
            <consortium name="WormBaseParasite"/>
        </authorList>
    </citation>
    <scope>IDENTIFICATION</scope>
</reference>
<keyword evidence="3" id="KW-1185">Reference proteome</keyword>
<feature type="region of interest" description="Disordered" evidence="1">
    <location>
        <begin position="1"/>
        <end position="28"/>
    </location>
</feature>
<reference evidence="2 3" key="2">
    <citation type="submission" date="2018-11" db="EMBL/GenBank/DDBJ databases">
        <authorList>
            <consortium name="Pathogen Informatics"/>
        </authorList>
    </citation>
    <scope>NUCLEOTIDE SEQUENCE [LARGE SCALE GENOMIC DNA]</scope>
    <source>
        <strain evidence="2 3">NST_G2</strain>
    </source>
</reference>
<evidence type="ECO:0000313" key="3">
    <source>
        <dbReference type="Proteomes" id="UP000275846"/>
    </source>
</evidence>
<name>A0A183TP13_SCHSO</name>